<evidence type="ECO:0000313" key="3">
    <source>
        <dbReference type="EMBL" id="HJC73713.1"/>
    </source>
</evidence>
<dbReference type="AlphaFoldDB" id="A0A9D2Q6E1"/>
<feature type="compositionally biased region" description="Basic and acidic residues" evidence="1">
    <location>
        <begin position="170"/>
        <end position="182"/>
    </location>
</feature>
<evidence type="ECO:0000313" key="4">
    <source>
        <dbReference type="Proteomes" id="UP000823902"/>
    </source>
</evidence>
<dbReference type="InterPro" id="IPR036388">
    <property type="entry name" value="WH-like_DNA-bd_sf"/>
</dbReference>
<comment type="caution">
    <text evidence="3">The sequence shown here is derived from an EMBL/GenBank/DDBJ whole genome shotgun (WGS) entry which is preliminary data.</text>
</comment>
<evidence type="ECO:0000256" key="1">
    <source>
        <dbReference type="SAM" id="MobiDB-lite"/>
    </source>
</evidence>
<accession>A0A9D2Q6E1</accession>
<organism evidence="3 4">
    <name type="scientific">Candidatus Mediterraneibacter faecavium</name>
    <dbReference type="NCBI Taxonomy" id="2838668"/>
    <lineage>
        <taxon>Bacteria</taxon>
        <taxon>Bacillati</taxon>
        <taxon>Bacillota</taxon>
        <taxon>Clostridia</taxon>
        <taxon>Lachnospirales</taxon>
        <taxon>Lachnospiraceae</taxon>
        <taxon>Mediterraneibacter</taxon>
    </lineage>
</organism>
<gene>
    <name evidence="3" type="ORF">H9697_02005</name>
</gene>
<dbReference type="Gene3D" id="1.10.10.10">
    <property type="entry name" value="Winged helix-like DNA-binding domain superfamily/Winged helix DNA-binding domain"/>
    <property type="match status" value="1"/>
</dbReference>
<protein>
    <submittedName>
        <fullName evidence="3">Replication initiator protein A</fullName>
    </submittedName>
</protein>
<evidence type="ECO:0000259" key="2">
    <source>
        <dbReference type="Pfam" id="PF06970"/>
    </source>
</evidence>
<dbReference type="EMBL" id="DWVY01000007">
    <property type="protein sequence ID" value="HJC73713.1"/>
    <property type="molecule type" value="Genomic_DNA"/>
</dbReference>
<dbReference type="Pfam" id="PF06970">
    <property type="entry name" value="RepA_N"/>
    <property type="match status" value="1"/>
</dbReference>
<dbReference type="InterPro" id="IPR036390">
    <property type="entry name" value="WH_DNA-bd_sf"/>
</dbReference>
<name>A0A9D2Q6E1_9FIRM</name>
<feature type="domain" description="Replication initiator A N-terminal" evidence="2">
    <location>
        <begin position="13"/>
        <end position="84"/>
    </location>
</feature>
<proteinExistence type="predicted"/>
<dbReference type="InterPro" id="IPR010724">
    <property type="entry name" value="RepA_N"/>
</dbReference>
<dbReference type="Proteomes" id="UP000823902">
    <property type="component" value="Unassembled WGS sequence"/>
</dbReference>
<dbReference type="SUPFAM" id="SSF46785">
    <property type="entry name" value="Winged helix' DNA-binding domain"/>
    <property type="match status" value="1"/>
</dbReference>
<sequence length="182" mass="21477">MTQFLTPDSQILNYLVFPRFLLEIDDLNETAKILYMILLDRARLSQKNDRWADENGHVYLFFTISSLADAMHKSEMTIKTALKALEEKQLIYRKRQGIGRPNRIYVKYPDALPSADRNLSIRETENCLPERQDLVCQKDRNLSGSKNKKNKYQERNRWNRGNRIPYGPGSDRKYECKEEESL</sequence>
<reference evidence="3" key="2">
    <citation type="submission" date="2021-04" db="EMBL/GenBank/DDBJ databases">
        <authorList>
            <person name="Gilroy R."/>
        </authorList>
    </citation>
    <scope>NUCLEOTIDE SEQUENCE</scope>
    <source>
        <strain evidence="3">CHK196-7946</strain>
    </source>
</reference>
<feature type="region of interest" description="Disordered" evidence="1">
    <location>
        <begin position="138"/>
        <end position="182"/>
    </location>
</feature>
<reference evidence="3" key="1">
    <citation type="journal article" date="2021" name="PeerJ">
        <title>Extensive microbial diversity within the chicken gut microbiome revealed by metagenomics and culture.</title>
        <authorList>
            <person name="Gilroy R."/>
            <person name="Ravi A."/>
            <person name="Getino M."/>
            <person name="Pursley I."/>
            <person name="Horton D.L."/>
            <person name="Alikhan N.F."/>
            <person name="Baker D."/>
            <person name="Gharbi K."/>
            <person name="Hall N."/>
            <person name="Watson M."/>
            <person name="Adriaenssens E.M."/>
            <person name="Foster-Nyarko E."/>
            <person name="Jarju S."/>
            <person name="Secka A."/>
            <person name="Antonio M."/>
            <person name="Oren A."/>
            <person name="Chaudhuri R.R."/>
            <person name="La Ragione R."/>
            <person name="Hildebrand F."/>
            <person name="Pallen M.J."/>
        </authorList>
    </citation>
    <scope>NUCLEOTIDE SEQUENCE</scope>
    <source>
        <strain evidence="3">CHK196-7946</strain>
    </source>
</reference>